<dbReference type="EMBL" id="JBAWKB010000001">
    <property type="protein sequence ID" value="MFH6771444.1"/>
    <property type="molecule type" value="Genomic_DNA"/>
</dbReference>
<dbReference type="Proteomes" id="UP001610100">
    <property type="component" value="Unassembled WGS sequence"/>
</dbReference>
<reference evidence="2 3" key="1">
    <citation type="submission" date="2024-02" db="EMBL/GenBank/DDBJ databases">
        <title>A Gaetbulibacter species isolated from tidal flats and genomic insights of their niches.</title>
        <authorList>
            <person name="Ye Y."/>
        </authorList>
    </citation>
    <scope>NUCLEOTIDE SEQUENCE [LARGE SCALE GENOMIC DNA]</scope>
    <source>
        <strain evidence="2 3">KYW382</strain>
    </source>
</reference>
<evidence type="ECO:0000256" key="1">
    <source>
        <dbReference type="SAM" id="SignalP"/>
    </source>
</evidence>
<feature type="chain" id="PRO_5047345817" description="Lipocalin-like domain-containing protein" evidence="1">
    <location>
        <begin position="20"/>
        <end position="171"/>
    </location>
</feature>
<gene>
    <name evidence="2" type="ORF">V8G58_05805</name>
</gene>
<accession>A0ABW7MX91</accession>
<proteinExistence type="predicted"/>
<evidence type="ECO:0008006" key="4">
    <source>
        <dbReference type="Google" id="ProtNLM"/>
    </source>
</evidence>
<protein>
    <recommendedName>
        <fullName evidence="4">Lipocalin-like domain-containing protein</fullName>
    </recommendedName>
</protein>
<keyword evidence="3" id="KW-1185">Reference proteome</keyword>
<dbReference type="RefSeq" id="WP_344740498.1">
    <property type="nucleotide sequence ID" value="NZ_BAABAY010000001.1"/>
</dbReference>
<comment type="caution">
    <text evidence="2">The sequence shown here is derived from an EMBL/GenBank/DDBJ whole genome shotgun (WGS) entry which is preliminary data.</text>
</comment>
<evidence type="ECO:0000313" key="3">
    <source>
        <dbReference type="Proteomes" id="UP001610100"/>
    </source>
</evidence>
<feature type="signal peptide" evidence="1">
    <location>
        <begin position="1"/>
        <end position="19"/>
    </location>
</feature>
<evidence type="ECO:0000313" key="2">
    <source>
        <dbReference type="EMBL" id="MFH6771444.1"/>
    </source>
</evidence>
<organism evidence="2 3">
    <name type="scientific">Gaetbulibacter aestuarii</name>
    <dbReference type="NCBI Taxonomy" id="1502358"/>
    <lineage>
        <taxon>Bacteria</taxon>
        <taxon>Pseudomonadati</taxon>
        <taxon>Bacteroidota</taxon>
        <taxon>Flavobacteriia</taxon>
        <taxon>Flavobacteriales</taxon>
        <taxon>Flavobacteriaceae</taxon>
        <taxon>Gaetbulibacter</taxon>
    </lineage>
</organism>
<sequence length="171" mass="19887">MKKIIYLLPLILISFTCSNNDSVDIPESETFLERYDSTVWVSNTDDKNNYIRFLNDLDHPIEYWLDGGACFYYMREDFTMQGSIIENLNNRLAFQYFENDGDTTYLDKVTITISGSIMIASYEFYENETLYESGSIYFTKSNKSVDDFECVVTSLLTPGLKDFIAFEDKSH</sequence>
<keyword evidence="1" id="KW-0732">Signal</keyword>
<name>A0ABW7MX91_9FLAO</name>